<evidence type="ECO:0000259" key="9">
    <source>
        <dbReference type="Pfam" id="PF03600"/>
    </source>
</evidence>
<feature type="transmembrane region" description="Helical" evidence="8">
    <location>
        <begin position="279"/>
        <end position="301"/>
    </location>
</feature>
<feature type="transmembrane region" description="Helical" evidence="8">
    <location>
        <begin position="135"/>
        <end position="157"/>
    </location>
</feature>
<feature type="transmembrane region" description="Helical" evidence="8">
    <location>
        <begin position="240"/>
        <end position="259"/>
    </location>
</feature>
<dbReference type="PANTHER" id="PTHR43568">
    <property type="entry name" value="P PROTEIN"/>
    <property type="match status" value="1"/>
</dbReference>
<evidence type="ECO:0000256" key="4">
    <source>
        <dbReference type="ARBA" id="ARBA00022475"/>
    </source>
</evidence>
<keyword evidence="6 8" id="KW-1133">Transmembrane helix</keyword>
<keyword evidence="7 8" id="KW-0472">Membrane</keyword>
<evidence type="ECO:0000256" key="3">
    <source>
        <dbReference type="ARBA" id="ARBA00022448"/>
    </source>
</evidence>
<evidence type="ECO:0000256" key="1">
    <source>
        <dbReference type="ARBA" id="ARBA00004651"/>
    </source>
</evidence>
<organism evidence="10 11">
    <name type="scientific">Parachlamydia acanthamoebae</name>
    <dbReference type="NCBI Taxonomy" id="83552"/>
    <lineage>
        <taxon>Bacteria</taxon>
        <taxon>Pseudomonadati</taxon>
        <taxon>Chlamydiota</taxon>
        <taxon>Chlamydiia</taxon>
        <taxon>Parachlamydiales</taxon>
        <taxon>Parachlamydiaceae</taxon>
        <taxon>Parachlamydia</taxon>
    </lineage>
</organism>
<feature type="transmembrane region" description="Helical" evidence="8">
    <location>
        <begin position="356"/>
        <end position="386"/>
    </location>
</feature>
<comment type="similarity">
    <text evidence="2">Belongs to the CitM (TC 2.A.11) transporter family.</text>
</comment>
<evidence type="ECO:0000256" key="6">
    <source>
        <dbReference type="ARBA" id="ARBA00022989"/>
    </source>
</evidence>
<evidence type="ECO:0000313" key="10">
    <source>
        <dbReference type="EMBL" id="KIA76567.1"/>
    </source>
</evidence>
<feature type="transmembrane region" description="Helical" evidence="8">
    <location>
        <begin position="215"/>
        <end position="233"/>
    </location>
</feature>
<evidence type="ECO:0000256" key="7">
    <source>
        <dbReference type="ARBA" id="ARBA00023136"/>
    </source>
</evidence>
<keyword evidence="5 8" id="KW-0812">Transmembrane</keyword>
<dbReference type="EMBL" id="JSAM01000112">
    <property type="protein sequence ID" value="KIA76567.1"/>
    <property type="molecule type" value="Genomic_DNA"/>
</dbReference>
<reference evidence="10 11" key="1">
    <citation type="journal article" date="2014" name="Mol. Biol. Evol.">
        <title>Massive expansion of Ubiquitination-related gene families within the Chlamydiae.</title>
        <authorList>
            <person name="Domman D."/>
            <person name="Collingro A."/>
            <person name="Lagkouvardos I."/>
            <person name="Gehre L."/>
            <person name="Weinmaier T."/>
            <person name="Rattei T."/>
            <person name="Subtil A."/>
            <person name="Horn M."/>
        </authorList>
    </citation>
    <scope>NUCLEOTIDE SEQUENCE [LARGE SCALE GENOMIC DNA]</scope>
    <source>
        <strain evidence="10 11">OEW1</strain>
    </source>
</reference>
<accession>A0A0C1E5H5</accession>
<sequence length="422" mass="46102">MFYDCVDSFCCLLFFFVLFPNRKAEVGLLGSLALVVLGQISWDTAFFELVNWNVVGLFLGTLILAELFLLSRVPAVVSEWLVDRSSNARTALMSIFILASFISMFVENVAVVLLVGPVAMTLCEKLRISAFKPMVLLAMFSNLQGTATLIGDPPSMIMGGYMKMTFNDFFVYQGKPSIFFIVQAGAIGALLYAWYLLKDEKKQVKLIPVETVRSWIPTLLLVLLIVILALGSFIDKEVSWLAGITAMGLALIGMLWFWTGPRWIPVVEMLKNIDWKTTLFFASLFILVGAVQKAGWMDVAAKGLSSVLGENKVILFIVIIGLSILVSAFVDNVPFLLAAIPVVMDLAKINQISVPFLMFALLIGTCLGGNITPIGAAANIVAVGILEKKGQPVSFGDYVPIGIKFTACAVIPAAIVLWMIWA</sequence>
<dbReference type="InterPro" id="IPR051475">
    <property type="entry name" value="Diverse_Ion_Transporter"/>
</dbReference>
<gene>
    <name evidence="10" type="ORF">DB43_AB00320</name>
</gene>
<dbReference type="AlphaFoldDB" id="A0A0C1E5H5"/>
<feature type="domain" description="Citrate transporter-like" evidence="9">
    <location>
        <begin position="17"/>
        <end position="364"/>
    </location>
</feature>
<feature type="transmembrane region" description="Helical" evidence="8">
    <location>
        <begin position="91"/>
        <end position="115"/>
    </location>
</feature>
<dbReference type="PRINTS" id="PR00758">
    <property type="entry name" value="ARSENICPUMP"/>
</dbReference>
<dbReference type="GO" id="GO:0005886">
    <property type="term" value="C:plasma membrane"/>
    <property type="evidence" value="ECO:0007669"/>
    <property type="project" value="UniProtKB-SubCell"/>
</dbReference>
<keyword evidence="4" id="KW-1003">Cell membrane</keyword>
<dbReference type="Proteomes" id="UP000031307">
    <property type="component" value="Unassembled WGS sequence"/>
</dbReference>
<feature type="transmembrane region" description="Helical" evidence="8">
    <location>
        <begin position="50"/>
        <end position="70"/>
    </location>
</feature>
<dbReference type="GO" id="GO:0015105">
    <property type="term" value="F:arsenite transmembrane transporter activity"/>
    <property type="evidence" value="ECO:0007669"/>
    <property type="project" value="InterPro"/>
</dbReference>
<evidence type="ECO:0000256" key="5">
    <source>
        <dbReference type="ARBA" id="ARBA00022692"/>
    </source>
</evidence>
<dbReference type="InterPro" id="IPR000802">
    <property type="entry name" value="Arsenical_pump_ArsB"/>
</dbReference>
<evidence type="ECO:0000256" key="8">
    <source>
        <dbReference type="SAM" id="Phobius"/>
    </source>
</evidence>
<comment type="caution">
    <text evidence="10">The sequence shown here is derived from an EMBL/GenBank/DDBJ whole genome shotgun (WGS) entry which is preliminary data.</text>
</comment>
<evidence type="ECO:0000313" key="11">
    <source>
        <dbReference type="Proteomes" id="UP000031307"/>
    </source>
</evidence>
<dbReference type="Pfam" id="PF03600">
    <property type="entry name" value="CitMHS"/>
    <property type="match status" value="1"/>
</dbReference>
<protein>
    <recommendedName>
        <fullName evidence="9">Citrate transporter-like domain-containing protein</fullName>
    </recommendedName>
</protein>
<keyword evidence="3" id="KW-0813">Transport</keyword>
<feature type="transmembrane region" description="Helical" evidence="8">
    <location>
        <begin position="398"/>
        <end position="421"/>
    </location>
</feature>
<proteinExistence type="inferred from homology"/>
<dbReference type="InterPro" id="IPR004680">
    <property type="entry name" value="Cit_transptr-like_dom"/>
</dbReference>
<feature type="transmembrane region" description="Helical" evidence="8">
    <location>
        <begin position="313"/>
        <end position="344"/>
    </location>
</feature>
<feature type="transmembrane region" description="Helical" evidence="8">
    <location>
        <begin position="178"/>
        <end position="195"/>
    </location>
</feature>
<evidence type="ECO:0000256" key="2">
    <source>
        <dbReference type="ARBA" id="ARBA00009843"/>
    </source>
</evidence>
<dbReference type="PATRIC" id="fig|83552.4.peg.2344"/>
<comment type="subcellular location">
    <subcellularLocation>
        <location evidence="1">Cell membrane</location>
        <topology evidence="1">Multi-pass membrane protein</topology>
    </subcellularLocation>
</comment>
<name>A0A0C1E5H5_9BACT</name>
<dbReference type="PANTHER" id="PTHR43568:SF1">
    <property type="entry name" value="P PROTEIN"/>
    <property type="match status" value="1"/>
</dbReference>